<keyword evidence="3" id="KW-1185">Reference proteome</keyword>
<feature type="compositionally biased region" description="Low complexity" evidence="1">
    <location>
        <begin position="638"/>
        <end position="666"/>
    </location>
</feature>
<dbReference type="Proteomes" id="UP000192247">
    <property type="component" value="Unassembled WGS sequence"/>
</dbReference>
<dbReference type="OrthoDB" id="5912862at2759"/>
<feature type="region of interest" description="Disordered" evidence="1">
    <location>
        <begin position="477"/>
        <end position="563"/>
    </location>
</feature>
<evidence type="ECO:0000313" key="3">
    <source>
        <dbReference type="Proteomes" id="UP000192247"/>
    </source>
</evidence>
<name>A0A1V9XZN9_9ACAR</name>
<accession>A0A1V9XZN9</accession>
<feature type="region of interest" description="Disordered" evidence="1">
    <location>
        <begin position="631"/>
        <end position="666"/>
    </location>
</feature>
<evidence type="ECO:0000313" key="2">
    <source>
        <dbReference type="EMBL" id="OQR78955.1"/>
    </source>
</evidence>
<dbReference type="AlphaFoldDB" id="A0A1V9XZN9"/>
<evidence type="ECO:0000256" key="1">
    <source>
        <dbReference type="SAM" id="MobiDB-lite"/>
    </source>
</evidence>
<feature type="compositionally biased region" description="Polar residues" evidence="1">
    <location>
        <begin position="36"/>
        <end position="50"/>
    </location>
</feature>
<reference evidence="2 3" key="1">
    <citation type="journal article" date="2017" name="Gigascience">
        <title>Draft genome of the honey bee ectoparasitic mite, Tropilaelaps mercedesae, is shaped by the parasitic life history.</title>
        <authorList>
            <person name="Dong X."/>
            <person name="Armstrong S.D."/>
            <person name="Xia D."/>
            <person name="Makepeace B.L."/>
            <person name="Darby A.C."/>
            <person name="Kadowaki T."/>
        </authorList>
    </citation>
    <scope>NUCLEOTIDE SEQUENCE [LARGE SCALE GENOMIC DNA]</scope>
    <source>
        <strain evidence="2">Wuxi-XJTLU</strain>
    </source>
</reference>
<feature type="region of interest" description="Disordered" evidence="1">
    <location>
        <begin position="26"/>
        <end position="68"/>
    </location>
</feature>
<dbReference type="STRING" id="418985.A0A1V9XZN9"/>
<proteinExistence type="predicted"/>
<gene>
    <name evidence="2" type="ORF">BIW11_06064</name>
</gene>
<dbReference type="InParanoid" id="A0A1V9XZN9"/>
<organism evidence="2 3">
    <name type="scientific">Tropilaelaps mercedesae</name>
    <dbReference type="NCBI Taxonomy" id="418985"/>
    <lineage>
        <taxon>Eukaryota</taxon>
        <taxon>Metazoa</taxon>
        <taxon>Ecdysozoa</taxon>
        <taxon>Arthropoda</taxon>
        <taxon>Chelicerata</taxon>
        <taxon>Arachnida</taxon>
        <taxon>Acari</taxon>
        <taxon>Parasitiformes</taxon>
        <taxon>Mesostigmata</taxon>
        <taxon>Gamasina</taxon>
        <taxon>Dermanyssoidea</taxon>
        <taxon>Laelapidae</taxon>
        <taxon>Tropilaelaps</taxon>
    </lineage>
</organism>
<dbReference type="EMBL" id="MNPL01001632">
    <property type="protein sequence ID" value="OQR78955.1"/>
    <property type="molecule type" value="Genomic_DNA"/>
</dbReference>
<comment type="caution">
    <text evidence="2">The sequence shown here is derived from an EMBL/GenBank/DDBJ whole genome shotgun (WGS) entry which is preliminary data.</text>
</comment>
<protein>
    <submittedName>
        <fullName evidence="2">Uncharacterized protein</fullName>
    </submittedName>
</protein>
<sequence length="713" mass="73896">MMNVPIVSSAPAGYVLSQPTMSVVHNHQTMAPPGSPVSSTSSNQVATSTPPHVASPHMNSSPAPSTGTTIQFSQGVTSMAGVMPQSPAVIQTMSAQGGATLQFSPQMSVVQQGTINHAGYIQPYYQATTTGQQQMLLSATGGLAIQQPLGQGQITVMAGPGHQAQGAPQKIAQDSQGKAVIAGIPGGQPNKGVQVITSQSGALANMAGKVAVTGGIMKGGPQQTTGQITTNVGPQTQFVTQPGANGQTLVISPLGMTLGAQGSMVAGMGGMLQATQPGQGHIGKTAQGQPSQAAHKFLAAGHQQQKNTATPIQIAGLPPGTQYRHIGPSGGQQLLANQVGVNQMSHPVLGQTQTILSPLQTLNTFGSSISWTGQLQGQPILQSPILIRNQHDGSVYIQSASTAQTQQAQQNQLPQTANTTTVQVQQQSMQSATAQLSASAGIATVQQMPAGVLPGTVIHTGHVPTLIQSQVQQQQQHQQQQQQHQQQQQQHQQQQQPQPQQQQQQPQPQQQQQQQQQDAQSQLRAALQQGLRSQQQQPIQPLASTPQTAQTTPQQLPQAALSAGVQQHPTALVQPQSLFQTGQQISIQSGQLLTAMPTPMQAAGAPRQPQQANTGAKMQIGSRGLRGIAIRPQPPTGAPAGVAAGTSPSNPQTTTSTPSATVIPTPQVASAEDAADVKLTVAVPPIVVHSLERKNPETKVMTPKTPVTASSAS</sequence>
<feature type="compositionally biased region" description="Polar residues" evidence="1">
    <location>
        <begin position="57"/>
        <end position="68"/>
    </location>
</feature>
<feature type="region of interest" description="Disordered" evidence="1">
    <location>
        <begin position="692"/>
        <end position="713"/>
    </location>
</feature>
<feature type="non-terminal residue" evidence="2">
    <location>
        <position position="713"/>
    </location>
</feature>
<feature type="compositionally biased region" description="Low complexity" evidence="1">
    <location>
        <begin position="477"/>
        <end position="561"/>
    </location>
</feature>